<organism evidence="2">
    <name type="scientific">Candidatus Methanophagaceae archaeon ANME-1 ERB6</name>
    <dbReference type="NCBI Taxonomy" id="2759912"/>
    <lineage>
        <taxon>Archaea</taxon>
        <taxon>Methanobacteriati</taxon>
        <taxon>Methanobacteriota</taxon>
        <taxon>Stenosarchaea group</taxon>
        <taxon>Methanomicrobia</taxon>
        <taxon>Candidatus Methanophagales</taxon>
        <taxon>Candidatus Methanophagaceae</taxon>
    </lineage>
</organism>
<keyword evidence="1" id="KW-1133">Transmembrane helix</keyword>
<keyword evidence="1" id="KW-0812">Transmembrane</keyword>
<reference evidence="2" key="1">
    <citation type="submission" date="2020-06" db="EMBL/GenBank/DDBJ databases">
        <title>Unique genomic features of the anaerobic methanotrophic archaea.</title>
        <authorList>
            <person name="Chadwick G.L."/>
            <person name="Skennerton C.T."/>
            <person name="Laso-Perez R."/>
            <person name="Leu A.O."/>
            <person name="Speth D.R."/>
            <person name="Yu H."/>
            <person name="Morgan-Lang C."/>
            <person name="Hatzenpichler R."/>
            <person name="Goudeau D."/>
            <person name="Malmstrom R."/>
            <person name="Brazelton W.J."/>
            <person name="Woyke T."/>
            <person name="Hallam S.J."/>
            <person name="Tyson G.W."/>
            <person name="Wegener G."/>
            <person name="Boetius A."/>
            <person name="Orphan V."/>
        </authorList>
    </citation>
    <scope>NUCLEOTIDE SEQUENCE</scope>
</reference>
<sequence length="161" mass="18140">MVVPDLDTPGRIAKPCASPKNIISFVFMFSILLYAVFFELGSFNTSPVKMSITPMRSMKALPWLKDFKRKKRGIAVTPVERVVITIIFRSKGLDFGLNISINSVLNRRITASMVPRCKKIAREKASWALTFMNSIMNNMDCPSLLIGSHSTMPCIKPRRID</sequence>
<accession>A0A7G9YYI7</accession>
<keyword evidence="1" id="KW-0472">Membrane</keyword>
<dbReference type="EMBL" id="MT631530">
    <property type="protein sequence ID" value="QNO53071.1"/>
    <property type="molecule type" value="Genomic_DNA"/>
</dbReference>
<evidence type="ECO:0000313" key="2">
    <source>
        <dbReference type="EMBL" id="QNO53071.1"/>
    </source>
</evidence>
<dbReference type="AlphaFoldDB" id="A0A7G9YYI7"/>
<proteinExistence type="predicted"/>
<evidence type="ECO:0000256" key="1">
    <source>
        <dbReference type="SAM" id="Phobius"/>
    </source>
</evidence>
<gene>
    <name evidence="2" type="ORF">GGECLBBC_00010</name>
</gene>
<protein>
    <submittedName>
        <fullName evidence="2">Uncharacterized protein</fullName>
    </submittedName>
</protein>
<feature type="transmembrane region" description="Helical" evidence="1">
    <location>
        <begin position="22"/>
        <end position="41"/>
    </location>
</feature>
<name>A0A7G9YYI7_9EURY</name>